<dbReference type="InterPro" id="IPR001173">
    <property type="entry name" value="Glyco_trans_2-like"/>
</dbReference>
<keyword evidence="4" id="KW-0808">Transferase</keyword>
<feature type="region of interest" description="Disordered" evidence="2">
    <location>
        <begin position="674"/>
        <end position="694"/>
    </location>
</feature>
<dbReference type="PANTHER" id="PTHR43179:SF7">
    <property type="entry name" value="RHAMNOSYLTRANSFERASE WBBL"/>
    <property type="match status" value="1"/>
</dbReference>
<feature type="compositionally biased region" description="Polar residues" evidence="2">
    <location>
        <begin position="676"/>
        <end position="685"/>
    </location>
</feature>
<evidence type="ECO:0000256" key="1">
    <source>
        <dbReference type="SAM" id="Coils"/>
    </source>
</evidence>
<dbReference type="EC" id="2.4.1.212" evidence="4"/>
<sequence length="960" mass="108485">MNNPELENPTSYFVSAQAFEPVNFQTMSTWVEHTPFAAWLIEAHRPKTLVELGTMHGVSYFAFCHAIQRLGLSTRAFAIDTWEGDPHTQHYGEDVWDLASGYNTSHFSKFSNLIRRNFDDAVDEFDEGEIDLLHIDGYHTYEAVRHDFETWKPKLSDRAVVLFHDTQITKGDFGVYRFWEEIRSTAPSFEFHHGCGLGVLAVGDKASDGVLRLAAASDDPETTTRVRRIYETLGRGVSDSIALLNRSEETTNLRGEVAGLQRHAVSLQEVLQNKTLEIENVERDIAQLSQFNTDLVETINHHSHELRRRKDLQARRDRRRLKSRLKRLLQSLSGSKRKKELLRVTPEEKELLATGLFDAKWYTAKYADVLNSKVRPALHYLKHGATEGRNPSADFDTAIYLEENPDAGVSGLNPLVHYACIGHRRPRNKDTSIRCEPPAEPGSVSFAVDPLISIVTPVYNVDPDLLRKAVHSVERQTYGNWEICLCDDGSTREDTKETLRNLAVESDRIKVKWSSQNEGIAKATNAAIALAEGEFVGFLDNDDELHPSCLEEYVAVINDQPSVEAIYSDENKIDLEGRQSQPFLKPDWSPRYFLEAMYVGHFLLIRRDILQKIGGADPDFDGVQDFELMLRVSEVAEQIVHIPKVLYHWRMIPGSVASDSEAKPGLTKLQAAATAGHNSRTQRNAVVTPHPNKPHRVIVGPRKTGANPLVSIIIPTRDAFVHIDRCLTSIFTKTDYPEFEVIVVDTGTTDQDALDAMAKHPILKEDYKGLFNYSRANNQGVARSRGEYLVFLNNDTEVVDDQWLNRLVFELADPGVGVVGPTLLYPDGTIQHAGVSLGLRGTADHVLRHRQPEEDGYYGSLSCAREVSAVSFACAMVRARDFHEIGGLEEFYGTHYQDVDYCLRVLENGQRVIFTPHTRLIHFESVSRGNDYDYLDRGVLRDRWAAEIASGDRYSRWEEN</sequence>
<dbReference type="GO" id="GO:0050501">
    <property type="term" value="F:hyaluronan synthase activity"/>
    <property type="evidence" value="ECO:0007669"/>
    <property type="project" value="UniProtKB-EC"/>
</dbReference>
<dbReference type="SUPFAM" id="SSF53335">
    <property type="entry name" value="S-adenosyl-L-methionine-dependent methyltransferases"/>
    <property type="match status" value="1"/>
</dbReference>
<feature type="coiled-coil region" evidence="1">
    <location>
        <begin position="264"/>
        <end position="291"/>
    </location>
</feature>
<dbReference type="AlphaFoldDB" id="A0A0P1E5J1"/>
<dbReference type="CDD" id="cd04184">
    <property type="entry name" value="GT2_RfbC_Mx_like"/>
    <property type="match status" value="1"/>
</dbReference>
<protein>
    <submittedName>
        <fullName evidence="4">Hyaluronan synthase</fullName>
        <ecNumber evidence="4">2.4.1.212</ecNumber>
    </submittedName>
</protein>
<keyword evidence="5" id="KW-1185">Reference proteome</keyword>
<dbReference type="Pfam" id="PF00535">
    <property type="entry name" value="Glycos_transf_2"/>
    <property type="match status" value="2"/>
</dbReference>
<evidence type="ECO:0000313" key="4">
    <source>
        <dbReference type="EMBL" id="CUH42699.1"/>
    </source>
</evidence>
<reference evidence="5" key="1">
    <citation type="submission" date="2015-09" db="EMBL/GenBank/DDBJ databases">
        <authorList>
            <person name="Rodrigo-Torres L."/>
            <person name="Arahal D.R."/>
        </authorList>
    </citation>
    <scope>NUCLEOTIDE SEQUENCE [LARGE SCALE GENOMIC DNA]</scope>
    <source>
        <strain evidence="5">CECT 4293</strain>
    </source>
</reference>
<dbReference type="PANTHER" id="PTHR43179">
    <property type="entry name" value="RHAMNOSYLTRANSFERASE WBBL"/>
    <property type="match status" value="1"/>
</dbReference>
<dbReference type="Gene3D" id="3.90.550.10">
    <property type="entry name" value="Spore Coat Polysaccharide Biosynthesis Protein SpsA, Chain A"/>
    <property type="match status" value="2"/>
</dbReference>
<keyword evidence="4" id="KW-0328">Glycosyltransferase</keyword>
<dbReference type="EMBL" id="CYPS01000023">
    <property type="protein sequence ID" value="CUH42699.1"/>
    <property type="molecule type" value="Genomic_DNA"/>
</dbReference>
<dbReference type="RefSeq" id="WP_145975819.1">
    <property type="nucleotide sequence ID" value="NZ_CYPS01000023.1"/>
</dbReference>
<dbReference type="Gene3D" id="3.40.50.150">
    <property type="entry name" value="Vaccinia Virus protein VP39"/>
    <property type="match status" value="1"/>
</dbReference>
<dbReference type="InterPro" id="IPR029063">
    <property type="entry name" value="SAM-dependent_MTases_sf"/>
</dbReference>
<proteinExistence type="predicted"/>
<gene>
    <name evidence="4" type="primary">hyaD</name>
    <name evidence="4" type="ORF">RUM4293_01588</name>
</gene>
<evidence type="ECO:0000259" key="3">
    <source>
        <dbReference type="Pfam" id="PF00535"/>
    </source>
</evidence>
<dbReference type="SUPFAM" id="SSF53448">
    <property type="entry name" value="Nucleotide-diphospho-sugar transferases"/>
    <property type="match status" value="2"/>
</dbReference>
<keyword evidence="1" id="KW-0175">Coiled coil</keyword>
<evidence type="ECO:0000313" key="5">
    <source>
        <dbReference type="Proteomes" id="UP000050786"/>
    </source>
</evidence>
<dbReference type="CDD" id="cd04186">
    <property type="entry name" value="GT_2_like_c"/>
    <property type="match status" value="1"/>
</dbReference>
<name>A0A0P1E5J1_9RHOB</name>
<feature type="domain" description="Glycosyltransferase 2-like" evidence="3">
    <location>
        <begin position="453"/>
        <end position="614"/>
    </location>
</feature>
<organism evidence="4 5">
    <name type="scientific">Ruegeria atlantica</name>
    <dbReference type="NCBI Taxonomy" id="81569"/>
    <lineage>
        <taxon>Bacteria</taxon>
        <taxon>Pseudomonadati</taxon>
        <taxon>Pseudomonadota</taxon>
        <taxon>Alphaproteobacteria</taxon>
        <taxon>Rhodobacterales</taxon>
        <taxon>Roseobacteraceae</taxon>
        <taxon>Ruegeria</taxon>
    </lineage>
</organism>
<dbReference type="Proteomes" id="UP000050786">
    <property type="component" value="Unassembled WGS sequence"/>
</dbReference>
<feature type="domain" description="Glycosyltransferase 2-like" evidence="3">
    <location>
        <begin position="711"/>
        <end position="885"/>
    </location>
</feature>
<evidence type="ECO:0000256" key="2">
    <source>
        <dbReference type="SAM" id="MobiDB-lite"/>
    </source>
</evidence>
<dbReference type="Pfam" id="PF13578">
    <property type="entry name" value="Methyltransf_24"/>
    <property type="match status" value="1"/>
</dbReference>
<dbReference type="InterPro" id="IPR029044">
    <property type="entry name" value="Nucleotide-diphossugar_trans"/>
</dbReference>
<accession>A0A0P1E5J1</accession>